<name>A0A5S9AV91_ECOLX</name>
<protein>
    <submittedName>
        <fullName evidence="2">Antirestriction protein klcA</fullName>
    </submittedName>
</protein>
<dbReference type="RefSeq" id="WP_250697953.1">
    <property type="nucleotide sequence ID" value="NZ_MH043623.1"/>
</dbReference>
<accession>A0A5S9AV91</accession>
<geneLocation type="plasmid" evidence="2">
    <name>pGDZJ002-1</name>
</geneLocation>
<dbReference type="Pfam" id="PF03230">
    <property type="entry name" value="Antirestrict"/>
    <property type="match status" value="1"/>
</dbReference>
<evidence type="ECO:0000256" key="1">
    <source>
        <dbReference type="ARBA" id="ARBA00008618"/>
    </source>
</evidence>
<dbReference type="InterPro" id="IPR004914">
    <property type="entry name" value="Antirestrict"/>
</dbReference>
<evidence type="ECO:0000313" key="2">
    <source>
        <dbReference type="EMBL" id="AWM63243.1"/>
    </source>
</evidence>
<dbReference type="InterPro" id="IPR042297">
    <property type="entry name" value="Antirestriction_sf"/>
</dbReference>
<reference evidence="2" key="1">
    <citation type="submission" date="2018-03" db="EMBL/GenBank/DDBJ databases">
        <authorList>
            <person name="Feng Y."/>
        </authorList>
    </citation>
    <scope>NUCLEOTIDE SEQUENCE</scope>
    <source>
        <strain evidence="2">GDZJ002</strain>
        <plasmid evidence="2">pGDZJ002-1</plasmid>
    </source>
</reference>
<dbReference type="Gene3D" id="3.30.70.3580">
    <property type="entry name" value="Antirestriction protein"/>
    <property type="match status" value="1"/>
</dbReference>
<dbReference type="AlphaFoldDB" id="A0A5S9AV91"/>
<organism evidence="2">
    <name type="scientific">Escherichia coli</name>
    <dbReference type="NCBI Taxonomy" id="562"/>
    <lineage>
        <taxon>Bacteria</taxon>
        <taxon>Pseudomonadati</taxon>
        <taxon>Pseudomonadota</taxon>
        <taxon>Gammaproteobacteria</taxon>
        <taxon>Enterobacterales</taxon>
        <taxon>Enterobacteriaceae</taxon>
        <taxon>Escherichia</taxon>
    </lineage>
</organism>
<comment type="similarity">
    <text evidence="1">Belongs to the antirestriction protein family.</text>
</comment>
<dbReference type="EMBL" id="MH043623">
    <property type="protein sequence ID" value="AWM63243.1"/>
    <property type="molecule type" value="Genomic_DNA"/>
</dbReference>
<sequence length="186" mass="21893">MNNEVIVTARKLTDYEERLMFMPKFFYRRTPMNNEVIVTARKLTDYEERLMFMPKFFGQYWLLVENHTYKWMRKLSSENKSQYLSSALDKIEAHYDGGEWDFYELSNGGYFMAPNSREHYRISVQGNYFDGLLSAEAAGMVATSFVLAQLANSNLPFSERCSAYYHQLFDYASGHQEYAQFRAAID</sequence>
<proteinExistence type="inferred from homology"/>
<keyword evidence="2" id="KW-0614">Plasmid</keyword>